<feature type="compositionally biased region" description="Acidic residues" evidence="1">
    <location>
        <begin position="861"/>
        <end position="871"/>
    </location>
</feature>
<evidence type="ECO:0000259" key="2">
    <source>
        <dbReference type="Pfam" id="PF18803"/>
    </source>
</evidence>
<feature type="region of interest" description="Disordered" evidence="1">
    <location>
        <begin position="1273"/>
        <end position="1295"/>
    </location>
</feature>
<feature type="region of interest" description="Disordered" evidence="1">
    <location>
        <begin position="1"/>
        <end position="26"/>
    </location>
</feature>
<feature type="domain" description="CxC2-like cysteine cluster KDZ transposase-associated" evidence="2">
    <location>
        <begin position="192"/>
        <end position="298"/>
    </location>
</feature>
<accession>A0AAD6WXR7</accession>
<dbReference type="EMBL" id="JARJCM010000160">
    <property type="protein sequence ID" value="KAJ7025044.1"/>
    <property type="molecule type" value="Genomic_DNA"/>
</dbReference>
<gene>
    <name evidence="3" type="ORF">C8F04DRAFT_1191842</name>
</gene>
<name>A0AAD6WXR7_9AGAR</name>
<evidence type="ECO:0000313" key="3">
    <source>
        <dbReference type="EMBL" id="KAJ7025044.1"/>
    </source>
</evidence>
<dbReference type="InterPro" id="IPR041457">
    <property type="entry name" value="CxC2_KDZ-assoc"/>
</dbReference>
<sequence length="1466" mass="165089">MDSMDVIRRRKRTAIPSAAPTNLHNHDVSQDAATLVDAPVNTVVERASGRRVYRTVTVLEAPSPLKRALLDALDLAPVEVDERYEMFGDDPLPPAPPKAPRKRCGLTEPSMAGWRPKRPAYLTELLRHDGTAGAEETVCAGHGCNATHPRYRCQSCHGVQMFCQACCVANDESHPLHIVEYWDGYCFTKKALKDLGLRIQFGHRRCVRPRSAPTTFVILHTNGIHKVSVDYCGCESEAANGEHYIRLLRGGWYPATHVAPQTAATFEMLDFFHAQTLQAKTTMYDFYVALEKLTNHTGVKPSTRYPEFLRITHQYWHLLLLKRAGRGHDPSGIFGTQPGECAVLCPACPRPGVNLPDGWENASPERRFLYVLFLALDACFRLKRRMISSELRDPGLGTGWAYFTENKPYRQYLPSVTDQKEISTCSGLAALDYANTKFLRGYSSTGVGMGVCARHEFVQPNGVEDLQKGERYANMDYIFASILHHWDQRLKKVISYNIVCQWWKMLKERLLHLPPLLRMKIVMADDGEGIERPWANIGGVATSTREQGPGFCRDTLDDHWNYWNWVKLTLLPRLLRRRLDIAKVEAAKQGDAFEEFSQQQAERVPAWRKMVEYFEAETEQGPDVKRKCKNPYACVVKGKTEADIRLEFSTQEAEDAKNGVPALHDVSPSGFIYAGLDLEEEQRRVRLQAELKRPRPQDSRSALYTPGALQAAARVPADTSQLPEDVPLFLPSALSDQERTTGCTAGLLHIKTRFLIYKKIHSRHQGANTRSCTIVTRNESKIRIHSERYQAAWEAIRSLSGGDPAKVGWQKLRKRDIRLLEDPEELSRHQAKRERQEERRHARERRLTAEGELPLVAASTEVDDDDSDGEEREARGGEIQSSNRSSTDYNGLLAQLVLLQALGTDLIVLWEVQPGFPVSGPREVLWIWTVAGTAGTDAELEDALRIEWAKVYARSRRWKEEVMLLEEEMRRVVVTFEYNASCWDARGQVIKVGEVDELFAEGAIAYAIKQAHMFRQMAEDAKTTFTEERLANGKKRTVRRPVVEDRADSSSEDEDDEGDGEGDWDGLGDAEERGFAFVAGKDDLPSSAFERVAYGLFTVFLQLEEGGRRVFLQPEEGGRRQTRREAGGILRADPSLSNLHNVQRSCRMHAGSILDGNSSKKWQGKAPGIRAHAGLPGQAPVISTEGPYPFAILGPYEVELQDLRRKECQAMRAAFRAMYIHFNYCVDKVHRIQYRIATQRCRPRTRGLTIFVTLSAHDPLCIAWTGRRSRPKTQSVRSAWTRQRPDDPKSRSPAQIRETCGSNLTSAFFTQSLLSHPQHAALRAPRTWQHSPSLLAQTAPSPISFRANFSIPSPAAAPCTASLPSTPFLVVGADRDIFMAFFCSNCSMASPATAPCAASSPSTPFLVVDADRDTFMAFFAQTVLWHPPQLLRAPQARRQPLNRGLRRIWSTSYNWDGLRFPTADEL</sequence>
<feature type="compositionally biased region" description="Basic and acidic residues" evidence="1">
    <location>
        <begin position="825"/>
        <end position="849"/>
    </location>
</feature>
<feature type="region of interest" description="Disordered" evidence="1">
    <location>
        <begin position="87"/>
        <end position="109"/>
    </location>
</feature>
<comment type="caution">
    <text evidence="3">The sequence shown here is derived from an EMBL/GenBank/DDBJ whole genome shotgun (WGS) entry which is preliminary data.</text>
</comment>
<dbReference type="Pfam" id="PF18758">
    <property type="entry name" value="KDZ"/>
    <property type="match status" value="2"/>
</dbReference>
<proteinExistence type="predicted"/>
<feature type="region of interest" description="Disordered" evidence="1">
    <location>
        <begin position="825"/>
        <end position="886"/>
    </location>
</feature>
<protein>
    <recommendedName>
        <fullName evidence="2">CxC2-like cysteine cluster KDZ transposase-associated domain-containing protein</fullName>
    </recommendedName>
</protein>
<dbReference type="InterPro" id="IPR040521">
    <property type="entry name" value="KDZ"/>
</dbReference>
<feature type="compositionally biased region" description="Acidic residues" evidence="1">
    <location>
        <begin position="1050"/>
        <end position="1066"/>
    </location>
</feature>
<reference evidence="3" key="1">
    <citation type="submission" date="2023-03" db="EMBL/GenBank/DDBJ databases">
        <title>Massive genome expansion in bonnet fungi (Mycena s.s.) driven by repeated elements and novel gene families across ecological guilds.</title>
        <authorList>
            <consortium name="Lawrence Berkeley National Laboratory"/>
            <person name="Harder C.B."/>
            <person name="Miyauchi S."/>
            <person name="Viragh M."/>
            <person name="Kuo A."/>
            <person name="Thoen E."/>
            <person name="Andreopoulos B."/>
            <person name="Lu D."/>
            <person name="Skrede I."/>
            <person name="Drula E."/>
            <person name="Henrissat B."/>
            <person name="Morin E."/>
            <person name="Kohler A."/>
            <person name="Barry K."/>
            <person name="LaButti K."/>
            <person name="Morin E."/>
            <person name="Salamov A."/>
            <person name="Lipzen A."/>
            <person name="Mereny Z."/>
            <person name="Hegedus B."/>
            <person name="Baldrian P."/>
            <person name="Stursova M."/>
            <person name="Weitz H."/>
            <person name="Taylor A."/>
            <person name="Grigoriev I.V."/>
            <person name="Nagy L.G."/>
            <person name="Martin F."/>
            <person name="Kauserud H."/>
        </authorList>
    </citation>
    <scope>NUCLEOTIDE SEQUENCE</scope>
    <source>
        <strain evidence="3">CBHHK200</strain>
    </source>
</reference>
<evidence type="ECO:0000313" key="4">
    <source>
        <dbReference type="Proteomes" id="UP001218188"/>
    </source>
</evidence>
<feature type="region of interest" description="Disordered" evidence="1">
    <location>
        <begin position="1028"/>
        <end position="1066"/>
    </location>
</feature>
<dbReference type="Proteomes" id="UP001218188">
    <property type="component" value="Unassembled WGS sequence"/>
</dbReference>
<organism evidence="3 4">
    <name type="scientific">Mycena alexandri</name>
    <dbReference type="NCBI Taxonomy" id="1745969"/>
    <lineage>
        <taxon>Eukaryota</taxon>
        <taxon>Fungi</taxon>
        <taxon>Dikarya</taxon>
        <taxon>Basidiomycota</taxon>
        <taxon>Agaricomycotina</taxon>
        <taxon>Agaricomycetes</taxon>
        <taxon>Agaricomycetidae</taxon>
        <taxon>Agaricales</taxon>
        <taxon>Marasmiineae</taxon>
        <taxon>Mycenaceae</taxon>
        <taxon>Mycena</taxon>
    </lineage>
</organism>
<keyword evidence="4" id="KW-1185">Reference proteome</keyword>
<evidence type="ECO:0000256" key="1">
    <source>
        <dbReference type="SAM" id="MobiDB-lite"/>
    </source>
</evidence>
<dbReference type="Pfam" id="PF18803">
    <property type="entry name" value="CxC2"/>
    <property type="match status" value="1"/>
</dbReference>